<keyword evidence="2" id="KW-0732">Signal</keyword>
<organism evidence="3 4">
    <name type="scientific">Castilleja foliolosa</name>
    <dbReference type="NCBI Taxonomy" id="1961234"/>
    <lineage>
        <taxon>Eukaryota</taxon>
        <taxon>Viridiplantae</taxon>
        <taxon>Streptophyta</taxon>
        <taxon>Embryophyta</taxon>
        <taxon>Tracheophyta</taxon>
        <taxon>Spermatophyta</taxon>
        <taxon>Magnoliopsida</taxon>
        <taxon>eudicotyledons</taxon>
        <taxon>Gunneridae</taxon>
        <taxon>Pentapetalae</taxon>
        <taxon>asterids</taxon>
        <taxon>lamiids</taxon>
        <taxon>Lamiales</taxon>
        <taxon>Orobanchaceae</taxon>
        <taxon>Pedicularideae</taxon>
        <taxon>Castillejinae</taxon>
        <taxon>Castilleja</taxon>
    </lineage>
</organism>
<gene>
    <name evidence="3" type="ORF">CASFOL_029970</name>
</gene>
<evidence type="ECO:0000313" key="3">
    <source>
        <dbReference type="EMBL" id="KAL3626421.1"/>
    </source>
</evidence>
<dbReference type="EMBL" id="JAVIJP010000047">
    <property type="protein sequence ID" value="KAL3626421.1"/>
    <property type="molecule type" value="Genomic_DNA"/>
</dbReference>
<dbReference type="AlphaFoldDB" id="A0ABD3C9F4"/>
<name>A0ABD3C9F4_9LAMI</name>
<feature type="signal peptide" evidence="2">
    <location>
        <begin position="1"/>
        <end position="19"/>
    </location>
</feature>
<evidence type="ECO:0000313" key="4">
    <source>
        <dbReference type="Proteomes" id="UP001632038"/>
    </source>
</evidence>
<accession>A0ABD3C9F4</accession>
<feature type="compositionally biased region" description="Basic and acidic residues" evidence="1">
    <location>
        <begin position="78"/>
        <end position="90"/>
    </location>
</feature>
<evidence type="ECO:0000256" key="1">
    <source>
        <dbReference type="SAM" id="MobiDB-lite"/>
    </source>
</evidence>
<feature type="compositionally biased region" description="Basic and acidic residues" evidence="1">
    <location>
        <begin position="55"/>
        <end position="69"/>
    </location>
</feature>
<sequence>MSTTYFFTFLLALVAISAATTTARQSSGARLDNPRSQIPSTTRFHSGKIKTHQSKSIEKSPDDMADQRAKLKHAGARRTMEKELGKTLDQDRTAADSLLAGGAVDKNLENVNGRRALPGARPEYVGQKMDKVEWEEWTTRKPAGFRGKTIDHIRKYDDNMH</sequence>
<proteinExistence type="predicted"/>
<feature type="region of interest" description="Disordered" evidence="1">
    <location>
        <begin position="23"/>
        <end position="90"/>
    </location>
</feature>
<feature type="chain" id="PRO_5044840390" description="RxLR effector protein" evidence="2">
    <location>
        <begin position="20"/>
        <end position="161"/>
    </location>
</feature>
<comment type="caution">
    <text evidence="3">The sequence shown here is derived from an EMBL/GenBank/DDBJ whole genome shotgun (WGS) entry which is preliminary data.</text>
</comment>
<feature type="compositionally biased region" description="Polar residues" evidence="1">
    <location>
        <begin position="23"/>
        <end position="44"/>
    </location>
</feature>
<keyword evidence="4" id="KW-1185">Reference proteome</keyword>
<reference evidence="4" key="1">
    <citation type="journal article" date="2024" name="IScience">
        <title>Strigolactones Initiate the Formation of Haustorium-like Structures in Castilleja.</title>
        <authorList>
            <person name="Buerger M."/>
            <person name="Peterson D."/>
            <person name="Chory J."/>
        </authorList>
    </citation>
    <scope>NUCLEOTIDE SEQUENCE [LARGE SCALE GENOMIC DNA]</scope>
</reference>
<evidence type="ECO:0008006" key="5">
    <source>
        <dbReference type="Google" id="ProtNLM"/>
    </source>
</evidence>
<dbReference type="Proteomes" id="UP001632038">
    <property type="component" value="Unassembled WGS sequence"/>
</dbReference>
<protein>
    <recommendedName>
        <fullName evidence="5">RxLR effector protein</fullName>
    </recommendedName>
</protein>
<evidence type="ECO:0000256" key="2">
    <source>
        <dbReference type="SAM" id="SignalP"/>
    </source>
</evidence>